<evidence type="ECO:0000313" key="6">
    <source>
        <dbReference type="EMBL" id="ODQ89353.1"/>
    </source>
</evidence>
<protein>
    <recommendedName>
        <fullName evidence="8">Lipoprotein LpqH</fullName>
    </recommendedName>
</protein>
<sequence length="145" mass="14719">MTNRSVYAMAAVLAVGLAGCSSPEPPARPAGALAPGTAEIALDGALTETTHDVKCTSDGTVTTLTTGNEESGTTTAVDTLAEPVVRSAELHNVDGFTGSYWEQLGPAGEVEIIGATFLIKGTATGFTQDNPSARVSSEFSIKVAC</sequence>
<dbReference type="GO" id="GO:0016020">
    <property type="term" value="C:membrane"/>
    <property type="evidence" value="ECO:0007669"/>
    <property type="project" value="InterPro"/>
</dbReference>
<keyword evidence="7" id="KW-1185">Reference proteome</keyword>
<dbReference type="STRING" id="1776.BHQ18_15370"/>
<evidence type="ECO:0000256" key="5">
    <source>
        <dbReference type="ARBA" id="ARBA00023288"/>
    </source>
</evidence>
<accession>A0A1E3RHL3</accession>
<organism evidence="6 7">
    <name type="scientific">Mycolicibacterium flavescens</name>
    <name type="common">Mycobacterium flavescens</name>
    <dbReference type="NCBI Taxonomy" id="1776"/>
    <lineage>
        <taxon>Bacteria</taxon>
        <taxon>Bacillati</taxon>
        <taxon>Actinomycetota</taxon>
        <taxon>Actinomycetes</taxon>
        <taxon>Mycobacteriales</taxon>
        <taxon>Mycobacteriaceae</taxon>
        <taxon>Mycolicibacterium</taxon>
    </lineage>
</organism>
<evidence type="ECO:0000256" key="2">
    <source>
        <dbReference type="ARBA" id="ARBA00022729"/>
    </source>
</evidence>
<dbReference type="Proteomes" id="UP000094053">
    <property type="component" value="Unassembled WGS sequence"/>
</dbReference>
<keyword evidence="4" id="KW-0564">Palmitate</keyword>
<dbReference type="InterPro" id="IPR008691">
    <property type="entry name" value="LpqH"/>
</dbReference>
<evidence type="ECO:0000313" key="7">
    <source>
        <dbReference type="Proteomes" id="UP000094053"/>
    </source>
</evidence>
<reference evidence="7" key="1">
    <citation type="submission" date="2016-09" db="EMBL/GenBank/DDBJ databases">
        <authorList>
            <person name="Greninger A.L."/>
            <person name="Jerome K.R."/>
            <person name="Mcnair B."/>
            <person name="Wallis C."/>
            <person name="Fang F."/>
        </authorList>
    </citation>
    <scope>NUCLEOTIDE SEQUENCE [LARGE SCALE GENOMIC DNA]</scope>
    <source>
        <strain evidence="7">M6</strain>
    </source>
</reference>
<proteinExistence type="predicted"/>
<dbReference type="AlphaFoldDB" id="A0A1E3RHL3"/>
<keyword evidence="3" id="KW-0472">Membrane</keyword>
<evidence type="ECO:0008006" key="8">
    <source>
        <dbReference type="Google" id="ProtNLM"/>
    </source>
</evidence>
<evidence type="ECO:0000256" key="4">
    <source>
        <dbReference type="ARBA" id="ARBA00023139"/>
    </source>
</evidence>
<keyword evidence="5" id="KW-0449">Lipoprotein</keyword>
<dbReference type="EMBL" id="MIHA01000010">
    <property type="protein sequence ID" value="ODQ89353.1"/>
    <property type="molecule type" value="Genomic_DNA"/>
</dbReference>
<keyword evidence="1" id="KW-1003">Cell membrane</keyword>
<keyword evidence="2" id="KW-0732">Signal</keyword>
<evidence type="ECO:0000256" key="1">
    <source>
        <dbReference type="ARBA" id="ARBA00022475"/>
    </source>
</evidence>
<evidence type="ECO:0000256" key="3">
    <source>
        <dbReference type="ARBA" id="ARBA00023136"/>
    </source>
</evidence>
<dbReference type="PROSITE" id="PS51257">
    <property type="entry name" value="PROKAR_LIPOPROTEIN"/>
    <property type="match status" value="1"/>
</dbReference>
<dbReference type="Pfam" id="PF05481">
    <property type="entry name" value="Myco_19_kDa"/>
    <property type="match status" value="1"/>
</dbReference>
<comment type="caution">
    <text evidence="6">The sequence shown here is derived from an EMBL/GenBank/DDBJ whole genome shotgun (WGS) entry which is preliminary data.</text>
</comment>
<name>A0A1E3RHL3_MYCFV</name>
<gene>
    <name evidence="6" type="ORF">BHQ18_15370</name>
</gene>